<feature type="transmembrane region" description="Helical" evidence="1">
    <location>
        <begin position="154"/>
        <end position="177"/>
    </location>
</feature>
<keyword evidence="1" id="KW-0812">Transmembrane</keyword>
<dbReference type="RefSeq" id="WP_130540259.1">
    <property type="nucleotide sequence ID" value="NZ_SGXA01000001.1"/>
</dbReference>
<feature type="transmembrane region" description="Helical" evidence="1">
    <location>
        <begin position="184"/>
        <end position="206"/>
    </location>
</feature>
<dbReference type="PANTHER" id="PTHR43471">
    <property type="entry name" value="ABC TRANSPORTER PERMEASE"/>
    <property type="match status" value="1"/>
</dbReference>
<dbReference type="Pfam" id="PF09822">
    <property type="entry name" value="ABC_transp_aux"/>
    <property type="match status" value="1"/>
</dbReference>
<evidence type="ECO:0000313" key="4">
    <source>
        <dbReference type="Proteomes" id="UP000293874"/>
    </source>
</evidence>
<gene>
    <name evidence="3" type="ORF">EV199_1802</name>
</gene>
<keyword evidence="1" id="KW-1133">Transmembrane helix</keyword>
<protein>
    <submittedName>
        <fullName evidence="3">ABC-2 type transport system permease protein</fullName>
    </submittedName>
</protein>
<dbReference type="EMBL" id="SGXA01000001">
    <property type="protein sequence ID" value="RZS75926.1"/>
    <property type="molecule type" value="Genomic_DNA"/>
</dbReference>
<evidence type="ECO:0000259" key="2">
    <source>
        <dbReference type="Pfam" id="PF09822"/>
    </source>
</evidence>
<dbReference type="GO" id="GO:0140359">
    <property type="term" value="F:ABC-type transporter activity"/>
    <property type="evidence" value="ECO:0007669"/>
    <property type="project" value="InterPro"/>
</dbReference>
<feature type="transmembrane region" description="Helical" evidence="1">
    <location>
        <begin position="119"/>
        <end position="142"/>
    </location>
</feature>
<dbReference type="InterPro" id="IPR019196">
    <property type="entry name" value="ABC_transp_unknown"/>
</dbReference>
<evidence type="ECO:0000313" key="3">
    <source>
        <dbReference type="EMBL" id="RZS75926.1"/>
    </source>
</evidence>
<feature type="domain" description="ABC-type uncharacterised transport system" evidence="2">
    <location>
        <begin position="464"/>
        <end position="709"/>
    </location>
</feature>
<feature type="transmembrane region" description="Helical" evidence="1">
    <location>
        <begin position="756"/>
        <end position="774"/>
    </location>
</feature>
<evidence type="ECO:0000256" key="1">
    <source>
        <dbReference type="SAM" id="Phobius"/>
    </source>
</evidence>
<sequence>MRIIFQIAKNELRNLFYSPIAWFVTVVMMAMCAFYYTNIISFTAKMMHLTYKNHPDITLSFFDSFTSGFYLNMQGGFIFTILPHLFLFVPLLTMGVIGREFNNGTIRLLYSSPVKLRNIVLGKFLGMAIYNLLLVSVVGIFMVAGFTTIKSLDVPPLLCASLGLYLFFTTLTAIGIFMSSLTTYQVVSAVATFIVLFFLSSIGGLWQQYDFIRDLTSFLSLGGRLEKMILGLLTTKDVLYYLIIMAMFTGFTLLKLKAGQETRPWYLKMSRYMAIVAGALVLGYISSRPLFTGYFDTTATKSNTVHPRTQQLLKRFNEAPLEVTLYTNLFAIHGSLGFPSSRNFYIAGLWEGYQRFKTDIDFKYEYYYALTESTENIFDIYPGKSLQEIVGLTAKLKKVDSAMFKPYEKISKEIDLAPEDYQIVMKLKYKGRSTLVRFYIDSKMLPDQQNMNAAFSRLLEEPIPKVYFVTGNLERSVYKTGEREYFTHVLDKGNRFALINTGFDADSLNLSTQPIPDSASLLVMADPKMDLTPTVLNKLQNYIDNGGNMLVTGEPGKQYVLNPLLSQTGVQFSNGQLVEPSRDETPDKITYYYTFGAFDLAEHTALLQRKYIWEHGSRADSLRAGFAGATGISWSDSSGFTVKPLYMTSPGRAWLKAGKLVLDSITPVFSSHEGDIKSTSFATAIALSRQRNNKEQRIIIAGDADFLSNFRQKNSLIDPLYSWLSYNQFPVYTPYPRANDNVFLLSPAGASVQRILLLWILPAVVLVTGTVILIRRKRK</sequence>
<feature type="transmembrane region" description="Helical" evidence="1">
    <location>
        <begin position="269"/>
        <end position="287"/>
    </location>
</feature>
<accession>A0A4Q7N4I8</accession>
<dbReference type="Proteomes" id="UP000293874">
    <property type="component" value="Unassembled WGS sequence"/>
</dbReference>
<feature type="transmembrane region" description="Helical" evidence="1">
    <location>
        <begin position="77"/>
        <end position="98"/>
    </location>
</feature>
<name>A0A4Q7N4I8_9BACT</name>
<dbReference type="Pfam" id="PF12679">
    <property type="entry name" value="ABC2_membrane_2"/>
    <property type="match status" value="1"/>
</dbReference>
<keyword evidence="4" id="KW-1185">Reference proteome</keyword>
<feature type="transmembrane region" description="Helical" evidence="1">
    <location>
        <begin position="20"/>
        <end position="37"/>
    </location>
</feature>
<feature type="transmembrane region" description="Helical" evidence="1">
    <location>
        <begin position="238"/>
        <end position="257"/>
    </location>
</feature>
<dbReference type="AlphaFoldDB" id="A0A4Q7N4I8"/>
<comment type="caution">
    <text evidence="3">The sequence shown here is derived from an EMBL/GenBank/DDBJ whole genome shotgun (WGS) entry which is preliminary data.</text>
</comment>
<organism evidence="3 4">
    <name type="scientific">Pseudobacter ginsenosidimutans</name>
    <dbReference type="NCBI Taxonomy" id="661488"/>
    <lineage>
        <taxon>Bacteria</taxon>
        <taxon>Pseudomonadati</taxon>
        <taxon>Bacteroidota</taxon>
        <taxon>Chitinophagia</taxon>
        <taxon>Chitinophagales</taxon>
        <taxon>Chitinophagaceae</taxon>
        <taxon>Pseudobacter</taxon>
    </lineage>
</organism>
<proteinExistence type="predicted"/>
<reference evidence="3 4" key="1">
    <citation type="submission" date="2019-02" db="EMBL/GenBank/DDBJ databases">
        <title>Genomic Encyclopedia of Type Strains, Phase IV (KMG-IV): sequencing the most valuable type-strain genomes for metagenomic binning, comparative biology and taxonomic classification.</title>
        <authorList>
            <person name="Goeker M."/>
        </authorList>
    </citation>
    <scope>NUCLEOTIDE SEQUENCE [LARGE SCALE GENOMIC DNA]</scope>
    <source>
        <strain evidence="3 4">DSM 18116</strain>
    </source>
</reference>
<keyword evidence="1" id="KW-0472">Membrane</keyword>
<dbReference type="GO" id="GO:0005886">
    <property type="term" value="C:plasma membrane"/>
    <property type="evidence" value="ECO:0007669"/>
    <property type="project" value="UniProtKB-SubCell"/>
</dbReference>